<comment type="caution">
    <text evidence="1">The sequence shown here is derived from an EMBL/GenBank/DDBJ whole genome shotgun (WGS) entry which is preliminary data.</text>
</comment>
<proteinExistence type="predicted"/>
<keyword evidence="2" id="KW-1185">Reference proteome</keyword>
<accession>A0ACC0A9L9</accession>
<reference evidence="2" key="1">
    <citation type="journal article" date="2023" name="Nat. Plants">
        <title>Single-cell RNA sequencing provides a high-resolution roadmap for understanding the multicellular compartmentation of specialized metabolism.</title>
        <authorList>
            <person name="Sun S."/>
            <person name="Shen X."/>
            <person name="Li Y."/>
            <person name="Li Y."/>
            <person name="Wang S."/>
            <person name="Li R."/>
            <person name="Zhang H."/>
            <person name="Shen G."/>
            <person name="Guo B."/>
            <person name="Wei J."/>
            <person name="Xu J."/>
            <person name="St-Pierre B."/>
            <person name="Chen S."/>
            <person name="Sun C."/>
        </authorList>
    </citation>
    <scope>NUCLEOTIDE SEQUENCE [LARGE SCALE GENOMIC DNA]</scope>
</reference>
<sequence length="234" mass="27256">MDSFENYLHNTINFKGRKKKARLDDDDENVEEKLLVKCRGPYGIKKYEEEEDRGTQHDRISTSSRHNMSLFETIGMAPKGKTFIVEKDNDKSNPVIAQLCYNVNHLALKIIKDKIKRASKILTDLENLYGNWFRTSRMLPCSCELLKQYQMYITLKLEDVHIFWRSLEISGLLGIGRQQSSQVMELRRGTQIILHHVITFNPKGPILGAPPMVFTKGRHKTNSTKRDKSYWEHT</sequence>
<evidence type="ECO:0000313" key="2">
    <source>
        <dbReference type="Proteomes" id="UP001060085"/>
    </source>
</evidence>
<dbReference type="Proteomes" id="UP001060085">
    <property type="component" value="Linkage Group LG06"/>
</dbReference>
<gene>
    <name evidence="1" type="ORF">M9H77_26112</name>
</gene>
<protein>
    <submittedName>
        <fullName evidence="1">Uncharacterized protein</fullName>
    </submittedName>
</protein>
<evidence type="ECO:0000313" key="1">
    <source>
        <dbReference type="EMBL" id="KAI5657319.1"/>
    </source>
</evidence>
<dbReference type="EMBL" id="CM044706">
    <property type="protein sequence ID" value="KAI5657319.1"/>
    <property type="molecule type" value="Genomic_DNA"/>
</dbReference>
<organism evidence="1 2">
    <name type="scientific">Catharanthus roseus</name>
    <name type="common">Madagascar periwinkle</name>
    <name type="synonym">Vinca rosea</name>
    <dbReference type="NCBI Taxonomy" id="4058"/>
    <lineage>
        <taxon>Eukaryota</taxon>
        <taxon>Viridiplantae</taxon>
        <taxon>Streptophyta</taxon>
        <taxon>Embryophyta</taxon>
        <taxon>Tracheophyta</taxon>
        <taxon>Spermatophyta</taxon>
        <taxon>Magnoliopsida</taxon>
        <taxon>eudicotyledons</taxon>
        <taxon>Gunneridae</taxon>
        <taxon>Pentapetalae</taxon>
        <taxon>asterids</taxon>
        <taxon>lamiids</taxon>
        <taxon>Gentianales</taxon>
        <taxon>Apocynaceae</taxon>
        <taxon>Rauvolfioideae</taxon>
        <taxon>Vinceae</taxon>
        <taxon>Catharanthinae</taxon>
        <taxon>Catharanthus</taxon>
    </lineage>
</organism>
<name>A0ACC0A9L9_CATRO</name>